<dbReference type="Pfam" id="PF00561">
    <property type="entry name" value="Abhydrolase_1"/>
    <property type="match status" value="1"/>
</dbReference>
<dbReference type="RefSeq" id="WP_343070677.1">
    <property type="nucleotide sequence ID" value="NZ_JACHDS010000001.1"/>
</dbReference>
<dbReference type="Pfam" id="PF08386">
    <property type="entry name" value="Abhydrolase_4"/>
    <property type="match status" value="1"/>
</dbReference>
<organism evidence="6 7">
    <name type="scientific">Nocardiopsis mwathae</name>
    <dbReference type="NCBI Taxonomy" id="1472723"/>
    <lineage>
        <taxon>Bacteria</taxon>
        <taxon>Bacillati</taxon>
        <taxon>Actinomycetota</taxon>
        <taxon>Actinomycetes</taxon>
        <taxon>Streptosporangiales</taxon>
        <taxon>Nocardiopsidaceae</taxon>
        <taxon>Nocardiopsis</taxon>
    </lineage>
</organism>
<dbReference type="InterPro" id="IPR013595">
    <property type="entry name" value="Pept_S33_TAP-like_C"/>
</dbReference>
<gene>
    <name evidence="6" type="ORF">HNR23_004581</name>
</gene>
<name>A0A7W9YNV6_9ACTN</name>
<proteinExistence type="inferred from homology"/>
<dbReference type="PANTHER" id="PTHR43248:SF29">
    <property type="entry name" value="TRIPEPTIDYL AMINOPEPTIDASE"/>
    <property type="match status" value="1"/>
</dbReference>
<accession>A0A7W9YNV6</accession>
<evidence type="ECO:0000256" key="3">
    <source>
        <dbReference type="ARBA" id="ARBA00022801"/>
    </source>
</evidence>
<comment type="caution">
    <text evidence="6">The sequence shown here is derived from an EMBL/GenBank/DDBJ whole genome shotgun (WGS) entry which is preliminary data.</text>
</comment>
<dbReference type="InterPro" id="IPR051601">
    <property type="entry name" value="Serine_prot/Carboxylest_S33"/>
</dbReference>
<reference evidence="6 7" key="1">
    <citation type="submission" date="2020-08" db="EMBL/GenBank/DDBJ databases">
        <title>Sequencing the genomes of 1000 actinobacteria strains.</title>
        <authorList>
            <person name="Klenk H.-P."/>
        </authorList>
    </citation>
    <scope>NUCLEOTIDE SEQUENCE [LARGE SCALE GENOMIC DNA]</scope>
    <source>
        <strain evidence="6 7">DSM 46659</strain>
    </source>
</reference>
<evidence type="ECO:0000313" key="6">
    <source>
        <dbReference type="EMBL" id="MBB6174521.1"/>
    </source>
</evidence>
<dbReference type="EMBL" id="JACHDS010000001">
    <property type="protein sequence ID" value="MBB6174521.1"/>
    <property type="molecule type" value="Genomic_DNA"/>
</dbReference>
<comment type="similarity">
    <text evidence="1">Belongs to the peptidase S33 family.</text>
</comment>
<keyword evidence="7" id="KW-1185">Reference proteome</keyword>
<evidence type="ECO:0000259" key="4">
    <source>
        <dbReference type="Pfam" id="PF00561"/>
    </source>
</evidence>
<dbReference type="AlphaFoldDB" id="A0A7W9YNV6"/>
<dbReference type="Proteomes" id="UP000546642">
    <property type="component" value="Unassembled WGS sequence"/>
</dbReference>
<feature type="domain" description="Peptidase S33 tripeptidyl aminopeptidase-like C-terminal" evidence="5">
    <location>
        <begin position="444"/>
        <end position="546"/>
    </location>
</feature>
<sequence length="550" mass="58199">MTTNSGLALRVGGLLGVLTLAAGCSLGAVDGGREDQEGAASDDISAALGQSISWKPCHDDDEVDELHDADLEVGFDEDEAEEARDWRAALECGSLTVPVDYADPEGRSLKMRVIRKPAEGTADDRVGSLIVNPGGPGVSGVEHMDSPAFGDGIRSRFDIVSFDPRGVGKSRAIMCGDPEALYGAQDAIHGTDPAELSEAELGELEKAAKAYADACAEDVGEDFLGSVGTVDVVNDVEVLRDALGDDALTYVGFSYGTYIGALYAETYPDNVRALVLDGAVETTRSNADIAVDQAKGFQTAWESFVEDCIATGDYCPFSSTDAAENELERILGKIEDGGYEVAGMQATRSAMLNLISQMLYSEDNWEGLRYTLDAADYGDTQVAQDNLDAIAEDMFGGEEFTAGDDEDGTVDTEAALVAINCVDRTDPTDIEAYRKAAEKAAEASPLFGADVVWAQLPCAYWAADAPAPTEFSAEDAPPIVVVGTRNDPATPYAWAEELSEQLASATLVTYEGDGHTVYGYNKSACIDDPLDAYLIDTSVPEEGLSCPSAR</sequence>
<dbReference type="InterPro" id="IPR000073">
    <property type="entry name" value="AB_hydrolase_1"/>
</dbReference>
<evidence type="ECO:0000259" key="5">
    <source>
        <dbReference type="Pfam" id="PF08386"/>
    </source>
</evidence>
<dbReference type="GO" id="GO:0016787">
    <property type="term" value="F:hydrolase activity"/>
    <property type="evidence" value="ECO:0007669"/>
    <property type="project" value="UniProtKB-KW"/>
</dbReference>
<evidence type="ECO:0000256" key="2">
    <source>
        <dbReference type="ARBA" id="ARBA00022729"/>
    </source>
</evidence>
<dbReference type="InterPro" id="IPR029058">
    <property type="entry name" value="AB_hydrolase_fold"/>
</dbReference>
<dbReference type="Gene3D" id="3.40.50.1820">
    <property type="entry name" value="alpha/beta hydrolase"/>
    <property type="match status" value="1"/>
</dbReference>
<dbReference type="SUPFAM" id="SSF53474">
    <property type="entry name" value="alpha/beta-Hydrolases"/>
    <property type="match status" value="1"/>
</dbReference>
<feature type="domain" description="AB hydrolase-1" evidence="4">
    <location>
        <begin position="129"/>
        <end position="311"/>
    </location>
</feature>
<keyword evidence="3" id="KW-0378">Hydrolase</keyword>
<protein>
    <submittedName>
        <fullName evidence="6">Pimeloyl-ACP methyl ester carboxylesterase</fullName>
    </submittedName>
</protein>
<keyword evidence="2" id="KW-0732">Signal</keyword>
<evidence type="ECO:0000313" key="7">
    <source>
        <dbReference type="Proteomes" id="UP000546642"/>
    </source>
</evidence>
<dbReference type="PANTHER" id="PTHR43248">
    <property type="entry name" value="2-SUCCINYL-6-HYDROXY-2,4-CYCLOHEXADIENE-1-CARBOXYLATE SYNTHASE"/>
    <property type="match status" value="1"/>
</dbReference>
<evidence type="ECO:0000256" key="1">
    <source>
        <dbReference type="ARBA" id="ARBA00010088"/>
    </source>
</evidence>